<dbReference type="Pfam" id="PF02470">
    <property type="entry name" value="MlaD"/>
    <property type="match status" value="1"/>
</dbReference>
<keyword evidence="5" id="KW-1185">Reference proteome</keyword>
<dbReference type="PANTHER" id="PTHR33371:SF16">
    <property type="entry name" value="MCE-FAMILY PROTEIN MCE3F"/>
    <property type="match status" value="1"/>
</dbReference>
<feature type="compositionally biased region" description="Pro residues" evidence="1">
    <location>
        <begin position="434"/>
        <end position="445"/>
    </location>
</feature>
<protein>
    <submittedName>
        <fullName evidence="4">MlaD family protein</fullName>
    </submittedName>
</protein>
<evidence type="ECO:0000313" key="4">
    <source>
        <dbReference type="EMBL" id="CAJ1510588.1"/>
    </source>
</evidence>
<feature type="domain" description="Mce/MlaD" evidence="3">
    <location>
        <begin position="40"/>
        <end position="113"/>
    </location>
</feature>
<accession>A0ABZ3JD83</accession>
<dbReference type="InterPro" id="IPR005693">
    <property type="entry name" value="Mce"/>
</dbReference>
<gene>
    <name evidence="4" type="ORF">MU0053_004686</name>
</gene>
<keyword evidence="2" id="KW-1133">Transmembrane helix</keyword>
<keyword evidence="2" id="KW-0812">Transmembrane</keyword>
<feature type="transmembrane region" description="Helical" evidence="2">
    <location>
        <begin position="7"/>
        <end position="29"/>
    </location>
</feature>
<dbReference type="RefSeq" id="WP_308479957.1">
    <property type="nucleotide sequence ID" value="NZ_OY726397.1"/>
</dbReference>
<dbReference type="InterPro" id="IPR052336">
    <property type="entry name" value="MlaD_Phospholipid_Transporter"/>
</dbReference>
<dbReference type="EMBL" id="OY726397">
    <property type="protein sequence ID" value="CAJ1510588.1"/>
    <property type="molecule type" value="Genomic_DNA"/>
</dbReference>
<evidence type="ECO:0000256" key="2">
    <source>
        <dbReference type="SAM" id="Phobius"/>
    </source>
</evidence>
<keyword evidence="2" id="KW-0472">Membrane</keyword>
<evidence type="ECO:0000313" key="5">
    <source>
        <dbReference type="Proteomes" id="UP001190465"/>
    </source>
</evidence>
<feature type="region of interest" description="Disordered" evidence="1">
    <location>
        <begin position="433"/>
        <end position="464"/>
    </location>
</feature>
<proteinExistence type="predicted"/>
<evidence type="ECO:0000259" key="3">
    <source>
        <dbReference type="Pfam" id="PF02470"/>
    </source>
</evidence>
<dbReference type="Proteomes" id="UP001190465">
    <property type="component" value="Chromosome"/>
</dbReference>
<evidence type="ECO:0000256" key="1">
    <source>
        <dbReference type="SAM" id="MobiDB-lite"/>
    </source>
</evidence>
<reference evidence="4 5" key="1">
    <citation type="submission" date="2023-08" db="EMBL/GenBank/DDBJ databases">
        <authorList>
            <person name="Folkvardsen B D."/>
            <person name="Norman A."/>
        </authorList>
    </citation>
    <scope>NUCLEOTIDE SEQUENCE [LARGE SCALE GENOMIC DNA]</scope>
    <source>
        <strain evidence="4 5">Mu0053</strain>
    </source>
</reference>
<dbReference type="InterPro" id="IPR003399">
    <property type="entry name" value="Mce/MlaD"/>
</dbReference>
<dbReference type="PANTHER" id="PTHR33371">
    <property type="entry name" value="INTERMEMBRANE PHOSPHOLIPID TRANSPORT SYSTEM BINDING PROTEIN MLAD-RELATED"/>
    <property type="match status" value="1"/>
</dbReference>
<sequence>MLTRFVRVQLIIFTIASVIGVATMLFQYIQVPTLLGLGRITVTLELPAAGGLYRFGNVTYRGVEVGKVTAVDVNRDGVRAKLSLAASPKIPEQLIAEVRSVSAVGEQYVELLPANGAGPYLRNGSVIPVRNTRIPQPIGPMLDQVSELVGSLPKDSISALLDETYQGLGGAGPDLGSLLDSAATLSRDGRSVGSELRVLVEDGAPLLDGQVQAQQSTRSWAKSLAGVMGQLAENDPQIRTVLQTGPTLAQEVSLLLDQVRPTLPILLANLVSLGQVGVTYRPGLEQLLLLLPPVTSYYQSSMPKNNATGIPLGDFRISVDDPPGCTVGFLPASQWRSPAETTTVDTPDGLYCKLPQDSPIAVRGARNLPCMTRPGKRAPTVEICESDQEFMPLAMRPHATGPAPFDPSLVGQGVPLDDRAGGDAQIFGPIEGTPLPPPAPVPPGHPAGTVAPSAAETTAESGPAVAVAEYDPRTGRYLGTDGHSYRQADLVAGPRDWRDLVLRQETT</sequence>
<name>A0ABZ3JD83_9MYCO</name>
<dbReference type="NCBIfam" id="TIGR00996">
    <property type="entry name" value="Mtu_fam_mce"/>
    <property type="match status" value="1"/>
</dbReference>
<organism evidence="4 5">
    <name type="scientific">[Mycobacterium] burgundiense</name>
    <dbReference type="NCBI Taxonomy" id="3064286"/>
    <lineage>
        <taxon>Bacteria</taxon>
        <taxon>Bacillati</taxon>
        <taxon>Actinomycetota</taxon>
        <taxon>Actinomycetes</taxon>
        <taxon>Mycobacteriales</taxon>
        <taxon>Mycobacteriaceae</taxon>
        <taxon>Mycolicibacterium</taxon>
    </lineage>
</organism>